<protein>
    <recommendedName>
        <fullName evidence="4">Secreted protein</fullName>
    </recommendedName>
</protein>
<name>A0ABP3RRY8_9ACTN</name>
<dbReference type="EMBL" id="BAAACA010000034">
    <property type="protein sequence ID" value="GAA0613191.1"/>
    <property type="molecule type" value="Genomic_DNA"/>
</dbReference>
<evidence type="ECO:0000256" key="1">
    <source>
        <dbReference type="SAM" id="SignalP"/>
    </source>
</evidence>
<proteinExistence type="predicted"/>
<comment type="caution">
    <text evidence="2">The sequence shown here is derived from an EMBL/GenBank/DDBJ whole genome shotgun (WGS) entry which is preliminary data.</text>
</comment>
<dbReference type="Proteomes" id="UP001500668">
    <property type="component" value="Unassembled WGS sequence"/>
</dbReference>
<keyword evidence="1" id="KW-0732">Signal</keyword>
<feature type="signal peptide" evidence="1">
    <location>
        <begin position="1"/>
        <end position="28"/>
    </location>
</feature>
<reference evidence="3" key="1">
    <citation type="journal article" date="2019" name="Int. J. Syst. Evol. Microbiol.">
        <title>The Global Catalogue of Microorganisms (GCM) 10K type strain sequencing project: providing services to taxonomists for standard genome sequencing and annotation.</title>
        <authorList>
            <consortium name="The Broad Institute Genomics Platform"/>
            <consortium name="The Broad Institute Genome Sequencing Center for Infectious Disease"/>
            <person name="Wu L."/>
            <person name="Ma J."/>
        </authorList>
    </citation>
    <scope>NUCLEOTIDE SEQUENCE [LARGE SCALE GENOMIC DNA]</scope>
    <source>
        <strain evidence="3">JCM 5067</strain>
    </source>
</reference>
<evidence type="ECO:0000313" key="2">
    <source>
        <dbReference type="EMBL" id="GAA0613191.1"/>
    </source>
</evidence>
<evidence type="ECO:0000313" key="3">
    <source>
        <dbReference type="Proteomes" id="UP001500668"/>
    </source>
</evidence>
<keyword evidence="3" id="KW-1185">Reference proteome</keyword>
<evidence type="ECO:0008006" key="4">
    <source>
        <dbReference type="Google" id="ProtNLM"/>
    </source>
</evidence>
<organism evidence="2 3">
    <name type="scientific">Streptomyces crystallinus</name>
    <dbReference type="NCBI Taxonomy" id="68191"/>
    <lineage>
        <taxon>Bacteria</taxon>
        <taxon>Bacillati</taxon>
        <taxon>Actinomycetota</taxon>
        <taxon>Actinomycetes</taxon>
        <taxon>Kitasatosporales</taxon>
        <taxon>Streptomycetaceae</taxon>
        <taxon>Streptomyces</taxon>
    </lineage>
</organism>
<sequence length="123" mass="12679">MSRRISTLFILPSAALLALTASVATASAAGVAHGDFLYTSGANTTIGLRNAPTDKCIPLVMVGAKSGTNGTDRTARIYATGDCHQQLVVAAAGKPGRGTAWNTPDFQPTAHSVWFECDSPAVC</sequence>
<gene>
    <name evidence="2" type="ORF">GCM10010394_48900</name>
</gene>
<dbReference type="RefSeq" id="WP_344076609.1">
    <property type="nucleotide sequence ID" value="NZ_BAAACA010000034.1"/>
</dbReference>
<accession>A0ABP3RRY8</accession>
<feature type="chain" id="PRO_5046766942" description="Secreted protein" evidence="1">
    <location>
        <begin position="29"/>
        <end position="123"/>
    </location>
</feature>